<comment type="caution">
    <text evidence="6">The sequence shown here is derived from an EMBL/GenBank/DDBJ whole genome shotgun (WGS) entry which is preliminary data.</text>
</comment>
<name>A0A3D6BVT4_9FLAO</name>
<dbReference type="CDD" id="cd00063">
    <property type="entry name" value="FN3"/>
    <property type="match status" value="1"/>
</dbReference>
<evidence type="ECO:0000256" key="2">
    <source>
        <dbReference type="ARBA" id="ARBA00022722"/>
    </source>
</evidence>
<gene>
    <name evidence="6" type="ORF">DHV22_17955</name>
</gene>
<organism evidence="6 7">
    <name type="scientific">Xanthomarina gelatinilytica</name>
    <dbReference type="NCBI Taxonomy" id="1137281"/>
    <lineage>
        <taxon>Bacteria</taxon>
        <taxon>Pseudomonadati</taxon>
        <taxon>Bacteroidota</taxon>
        <taxon>Flavobacteriia</taxon>
        <taxon>Flavobacteriales</taxon>
        <taxon>Flavobacteriaceae</taxon>
        <taxon>Xanthomarina</taxon>
    </lineage>
</organism>
<feature type="domain" description="Fibronectin type-III" evidence="5">
    <location>
        <begin position="128"/>
        <end position="217"/>
    </location>
</feature>
<keyword evidence="4" id="KW-0378">Hydrolase</keyword>
<feature type="non-terminal residue" evidence="6">
    <location>
        <position position="1"/>
    </location>
</feature>
<dbReference type="PROSITE" id="PS50853">
    <property type="entry name" value="FN3"/>
    <property type="match status" value="1"/>
</dbReference>
<dbReference type="SMART" id="SM00060">
    <property type="entry name" value="FN3"/>
    <property type="match status" value="1"/>
</dbReference>
<dbReference type="NCBIfam" id="TIGR04183">
    <property type="entry name" value="Por_Secre_tail"/>
    <property type="match status" value="1"/>
</dbReference>
<sequence length="443" mass="48703">FGETNSATTTYMNGSKRGPSSISGYSGTVFEPIDEFKGDIARCLLYFAVRYEDQVDSWSHPMLNGTNDQVYEDWFIALLLDWHNNDAVNQRELNRNNAAYIHQGNRNPFIDNPSYANMIWNPTPDTEAPTDPTNLVAFNPTDISISLTWTASTDNIEVTSYDVYINGSYSFNTINNSAIATGLIPNTNYCFRVKAKDAAGNESGFSNETCETTTDNGVGVSCLVESFENIPSNNGSYQTRTWTGDNGGNWVATDARTDLTLNNRAITIRNGSLTAPVSPGGIANFTVTTKRVYGGSSGTFNLKVNNNVVGTIAYGDQDVSQTITIPNINIEGNVSIVIDGNSTSGNRVVFDDLSWTCYSNLDTENYDLDKISVYPNPVSNQLNIQLNSTEKTQIEIYNILGKRVLTKTIHQSQSIQLDNLNSGVYILKLTQGNTTISKKLIKK</sequence>
<dbReference type="SUPFAM" id="SSF49265">
    <property type="entry name" value="Fibronectin type III"/>
    <property type="match status" value="1"/>
</dbReference>
<comment type="similarity">
    <text evidence="1">Belongs to the EndA/NucM nuclease family.</text>
</comment>
<evidence type="ECO:0000256" key="1">
    <source>
        <dbReference type="ARBA" id="ARBA00006429"/>
    </source>
</evidence>
<dbReference type="PANTHER" id="PTHR33607:SF2">
    <property type="entry name" value="ENDONUCLEASE-1"/>
    <property type="match status" value="1"/>
</dbReference>
<reference evidence="6 7" key="1">
    <citation type="journal article" date="2018" name="Nat. Biotechnol.">
        <title>A standardized bacterial taxonomy based on genome phylogeny substantially revises the tree of life.</title>
        <authorList>
            <person name="Parks D.H."/>
            <person name="Chuvochina M."/>
            <person name="Waite D.W."/>
            <person name="Rinke C."/>
            <person name="Skarshewski A."/>
            <person name="Chaumeil P.A."/>
            <person name="Hugenholtz P."/>
        </authorList>
    </citation>
    <scope>NUCLEOTIDE SEQUENCE [LARGE SCALE GENOMIC DNA]</scope>
    <source>
        <strain evidence="6">UBA10227</strain>
    </source>
</reference>
<proteinExistence type="inferred from homology"/>
<dbReference type="Gene3D" id="2.60.40.10">
    <property type="entry name" value="Immunoglobulins"/>
    <property type="match status" value="1"/>
</dbReference>
<dbReference type="GO" id="GO:0016787">
    <property type="term" value="F:hydrolase activity"/>
    <property type="evidence" value="ECO:0007669"/>
    <property type="project" value="UniProtKB-KW"/>
</dbReference>
<dbReference type="EMBL" id="DPRK01000290">
    <property type="protein sequence ID" value="HCY83341.1"/>
    <property type="molecule type" value="Genomic_DNA"/>
</dbReference>
<dbReference type="InterPro" id="IPR007346">
    <property type="entry name" value="Endonuclease-I"/>
</dbReference>
<evidence type="ECO:0000259" key="5">
    <source>
        <dbReference type="PROSITE" id="PS50853"/>
    </source>
</evidence>
<dbReference type="InterPro" id="IPR036116">
    <property type="entry name" value="FN3_sf"/>
</dbReference>
<evidence type="ECO:0000313" key="6">
    <source>
        <dbReference type="EMBL" id="HCY83341.1"/>
    </source>
</evidence>
<dbReference type="InterPro" id="IPR013783">
    <property type="entry name" value="Ig-like_fold"/>
</dbReference>
<dbReference type="PANTHER" id="PTHR33607">
    <property type="entry name" value="ENDONUCLEASE-1"/>
    <property type="match status" value="1"/>
</dbReference>
<keyword evidence="6" id="KW-0255">Endonuclease</keyword>
<keyword evidence="3" id="KW-0732">Signal</keyword>
<dbReference type="Pfam" id="PF04231">
    <property type="entry name" value="Endonuclease_1"/>
    <property type="match status" value="1"/>
</dbReference>
<protein>
    <submittedName>
        <fullName evidence="6">Endonuclease I</fullName>
    </submittedName>
</protein>
<evidence type="ECO:0000256" key="4">
    <source>
        <dbReference type="ARBA" id="ARBA00022801"/>
    </source>
</evidence>
<dbReference type="Proteomes" id="UP000263268">
    <property type="component" value="Unassembled WGS sequence"/>
</dbReference>
<accession>A0A3D6BVT4</accession>
<dbReference type="Pfam" id="PF18962">
    <property type="entry name" value="Por_Secre_tail"/>
    <property type="match status" value="1"/>
</dbReference>
<dbReference type="GO" id="GO:0004519">
    <property type="term" value="F:endonuclease activity"/>
    <property type="evidence" value="ECO:0007669"/>
    <property type="project" value="UniProtKB-KW"/>
</dbReference>
<dbReference type="InterPro" id="IPR026444">
    <property type="entry name" value="Secre_tail"/>
</dbReference>
<evidence type="ECO:0000256" key="3">
    <source>
        <dbReference type="ARBA" id="ARBA00022729"/>
    </source>
</evidence>
<dbReference type="InterPro" id="IPR003961">
    <property type="entry name" value="FN3_dom"/>
</dbReference>
<evidence type="ECO:0000313" key="7">
    <source>
        <dbReference type="Proteomes" id="UP000263268"/>
    </source>
</evidence>
<dbReference type="AlphaFoldDB" id="A0A3D6BVT4"/>
<dbReference type="Pfam" id="PF00041">
    <property type="entry name" value="fn3"/>
    <property type="match status" value="1"/>
</dbReference>
<dbReference type="InterPro" id="IPR044925">
    <property type="entry name" value="His-Me_finger_sf"/>
</dbReference>
<dbReference type="SUPFAM" id="SSF54060">
    <property type="entry name" value="His-Me finger endonucleases"/>
    <property type="match status" value="1"/>
</dbReference>
<keyword evidence="2" id="KW-0540">Nuclease</keyword>